<sequence>MDKFAEALAERIIKHISSFEHKVLTHHPDISVVSITEYAYVEEYTKVHRRYQLSGYEFTYLLTEKVVDIINSGSKFKATQLNSDTIQLEVR</sequence>
<dbReference type="Proteomes" id="UP000241842">
    <property type="component" value="Segment"/>
</dbReference>
<dbReference type="RefSeq" id="YP_009620668.1">
    <property type="nucleotide sequence ID" value="NC_042090.1"/>
</dbReference>
<evidence type="ECO:0000313" key="1">
    <source>
        <dbReference type="EMBL" id="ATW69984.1"/>
    </source>
</evidence>
<protein>
    <submittedName>
        <fullName evidence="1">Uncharacterized protein</fullName>
    </submittedName>
</protein>
<dbReference type="EMBL" id="MG030347">
    <property type="protein sequence ID" value="ATW69984.1"/>
    <property type="molecule type" value="Genomic_DNA"/>
</dbReference>
<name>A0A2H4PRQ1_9CAUD</name>
<evidence type="ECO:0000313" key="2">
    <source>
        <dbReference type="Proteomes" id="UP000241842"/>
    </source>
</evidence>
<proteinExistence type="predicted"/>
<reference evidence="2" key="1">
    <citation type="submission" date="2017-10" db="EMBL/GenBank/DDBJ databases">
        <title>Isolation and characterization of a group of new proteus bacteriophages.</title>
        <authorList>
            <person name="Kozlova Y.N."/>
            <person name="Morozova V.V."/>
            <person name="Babkin I.V."/>
            <person name="Tikunova N.V."/>
            <person name="Bokovaya O.V."/>
            <person name="Shedko E.D."/>
        </authorList>
    </citation>
    <scope>NUCLEOTIDE SEQUENCE [LARGE SCALE GENOMIC DNA]</scope>
</reference>
<dbReference type="GeneID" id="40097321"/>
<keyword evidence="2" id="KW-1185">Reference proteome</keyword>
<dbReference type="KEGG" id="vg:40097321"/>
<accession>A0A2H4PRQ1</accession>
<organism evidence="1 2">
    <name type="scientific">Proteus phage PM135</name>
    <dbReference type="NCBI Taxonomy" id="2048008"/>
    <lineage>
        <taxon>Viruses</taxon>
        <taxon>Duplodnaviria</taxon>
        <taxon>Heunggongvirae</taxon>
        <taxon>Uroviricota</taxon>
        <taxon>Caudoviricetes</taxon>
        <taxon>Demerecviridae</taxon>
        <taxon>Novosibvirus</taxon>
        <taxon>Novosibvirus PM135</taxon>
    </lineage>
</organism>